<sequence>MDIIKAAGTPAVFVRSAGPFRAPETAESRPILSDYGLRVAPVTITERRAFARAVATGRAVTEFEPDGKAAEKVRTL</sequence>
<keyword evidence="2" id="KW-1185">Reference proteome</keyword>
<name>W6M9B0_9GAMM</name>
<gene>
    <name evidence="1" type="ORF">BN873_p10025</name>
</gene>
<proteinExistence type="predicted"/>
<organism evidence="1 2">
    <name type="scientific">Candidatus Competibacter denitrificans Run_A_D11</name>
    <dbReference type="NCBI Taxonomy" id="1400863"/>
    <lineage>
        <taxon>Bacteria</taxon>
        <taxon>Pseudomonadati</taxon>
        <taxon>Pseudomonadota</taxon>
        <taxon>Gammaproteobacteria</taxon>
        <taxon>Candidatus Competibacteraceae</taxon>
        <taxon>Candidatus Competibacter</taxon>
    </lineage>
</organism>
<comment type="caution">
    <text evidence="1">The sequence shown here is derived from an EMBL/GenBank/DDBJ whole genome shotgun (WGS) entry which is preliminary data.</text>
</comment>
<dbReference type="AlphaFoldDB" id="W6M9B0"/>
<dbReference type="EMBL" id="CBTJ020000113">
    <property type="protein sequence ID" value="CDI04581.1"/>
    <property type="molecule type" value="Genomic_DNA"/>
</dbReference>
<dbReference type="RefSeq" id="WP_320411715.1">
    <property type="nucleotide sequence ID" value="NZ_CBTJ020000113.1"/>
</dbReference>
<accession>W6M9B0</accession>
<dbReference type="Gene3D" id="3.40.50.300">
    <property type="entry name" value="P-loop containing nucleotide triphosphate hydrolases"/>
    <property type="match status" value="1"/>
</dbReference>
<reference evidence="1" key="2">
    <citation type="submission" date="2014-03" db="EMBL/GenBank/DDBJ databases">
        <title>Candidatus Competibacter-lineage genomes retrieved from metagenomes reveal functional metabolic diversity.</title>
        <authorList>
            <person name="McIlroy S.J."/>
            <person name="Albertsen M."/>
            <person name="Andresen E.K."/>
            <person name="Saunders A.M."/>
            <person name="Kristiansen R."/>
            <person name="Stokholm-Bjerregaard M."/>
            <person name="Nielsen K.L."/>
            <person name="Nielsen P.H."/>
        </authorList>
    </citation>
    <scope>NUCLEOTIDE SEQUENCE</scope>
    <source>
        <strain evidence="1">Run_A_D11</strain>
    </source>
</reference>
<reference evidence="1" key="1">
    <citation type="submission" date="2013-07" db="EMBL/GenBank/DDBJ databases">
        <authorList>
            <person name="McIlroy S."/>
        </authorList>
    </citation>
    <scope>NUCLEOTIDE SEQUENCE [LARGE SCALE GENOMIC DNA]</scope>
    <source>
        <strain evidence="1">Run_A_D11</strain>
    </source>
</reference>
<dbReference type="Proteomes" id="UP000035760">
    <property type="component" value="Unassembled WGS sequence"/>
</dbReference>
<dbReference type="InterPro" id="IPR027417">
    <property type="entry name" value="P-loop_NTPase"/>
</dbReference>
<evidence type="ECO:0000313" key="2">
    <source>
        <dbReference type="Proteomes" id="UP000035760"/>
    </source>
</evidence>
<evidence type="ECO:0000313" key="1">
    <source>
        <dbReference type="EMBL" id="CDI04581.1"/>
    </source>
</evidence>
<protein>
    <submittedName>
        <fullName evidence="1">MinD/ParA family ATPase</fullName>
    </submittedName>
</protein>